<feature type="region of interest" description="Disordered" evidence="1">
    <location>
        <begin position="22"/>
        <end position="54"/>
    </location>
</feature>
<dbReference type="GO" id="GO:0020037">
    <property type="term" value="F:heme binding"/>
    <property type="evidence" value="ECO:0007669"/>
    <property type="project" value="InterPro"/>
</dbReference>
<dbReference type="InterPro" id="IPR004981">
    <property type="entry name" value="Trp_2_3_dOase"/>
</dbReference>
<evidence type="ECO:0000313" key="4">
    <source>
        <dbReference type="Proteomes" id="UP000663862"/>
    </source>
</evidence>
<dbReference type="Proteomes" id="UP000663862">
    <property type="component" value="Unassembled WGS sequence"/>
</dbReference>
<evidence type="ECO:0000256" key="1">
    <source>
        <dbReference type="SAM" id="MobiDB-lite"/>
    </source>
</evidence>
<evidence type="ECO:0000256" key="2">
    <source>
        <dbReference type="SAM" id="Phobius"/>
    </source>
</evidence>
<comment type="caution">
    <text evidence="3">The sequence shown here is derived from an EMBL/GenBank/DDBJ whole genome shotgun (WGS) entry which is preliminary data.</text>
</comment>
<dbReference type="InterPro" id="IPR037217">
    <property type="entry name" value="Trp/Indoleamine_2_3_dOase-like"/>
</dbReference>
<feature type="transmembrane region" description="Helical" evidence="2">
    <location>
        <begin position="447"/>
        <end position="467"/>
    </location>
</feature>
<organism evidence="3 4">
    <name type="scientific">Rotaria socialis</name>
    <dbReference type="NCBI Taxonomy" id="392032"/>
    <lineage>
        <taxon>Eukaryota</taxon>
        <taxon>Metazoa</taxon>
        <taxon>Spiralia</taxon>
        <taxon>Gnathifera</taxon>
        <taxon>Rotifera</taxon>
        <taxon>Eurotatoria</taxon>
        <taxon>Bdelloidea</taxon>
        <taxon>Philodinida</taxon>
        <taxon>Philodinidae</taxon>
        <taxon>Rotaria</taxon>
    </lineage>
</organism>
<accession>A0A820SLI3</accession>
<name>A0A820SLI3_9BILA</name>
<feature type="compositionally biased region" description="Polar residues" evidence="1">
    <location>
        <begin position="29"/>
        <end position="51"/>
    </location>
</feature>
<dbReference type="GO" id="GO:0019441">
    <property type="term" value="P:L-tryptophan catabolic process to kynurenine"/>
    <property type="evidence" value="ECO:0007669"/>
    <property type="project" value="InterPro"/>
</dbReference>
<gene>
    <name evidence="3" type="ORF">TSG867_LOCUS17393</name>
</gene>
<protein>
    <recommendedName>
        <fullName evidence="5">Tryptophan 2,3-dioxygenase</fullName>
    </recommendedName>
</protein>
<dbReference type="Pfam" id="PF03301">
    <property type="entry name" value="Trp_dioxygenase"/>
    <property type="match status" value="1"/>
</dbReference>
<dbReference type="SUPFAM" id="SSF140959">
    <property type="entry name" value="Indolic compounds 2,3-dioxygenase-like"/>
    <property type="match status" value="1"/>
</dbReference>
<evidence type="ECO:0008006" key="5">
    <source>
        <dbReference type="Google" id="ProtNLM"/>
    </source>
</evidence>
<evidence type="ECO:0000313" key="3">
    <source>
        <dbReference type="EMBL" id="CAF4456075.1"/>
    </source>
</evidence>
<dbReference type="GO" id="GO:0004833">
    <property type="term" value="F:L-tryptophan 2,3-dioxygenase activity"/>
    <property type="evidence" value="ECO:0007669"/>
    <property type="project" value="InterPro"/>
</dbReference>
<keyword evidence="2" id="KW-0812">Transmembrane</keyword>
<dbReference type="PANTHER" id="PTHR10138">
    <property type="entry name" value="TRYPTOPHAN 2,3-DIOXYGENASE"/>
    <property type="match status" value="1"/>
</dbReference>
<keyword evidence="2" id="KW-0472">Membrane</keyword>
<dbReference type="GO" id="GO:0019442">
    <property type="term" value="P:L-tryptophan catabolic process to acetyl-CoA"/>
    <property type="evidence" value="ECO:0007669"/>
    <property type="project" value="TreeGrafter"/>
</dbReference>
<reference evidence="3" key="1">
    <citation type="submission" date="2021-02" db="EMBL/GenBank/DDBJ databases">
        <authorList>
            <person name="Nowell W R."/>
        </authorList>
    </citation>
    <scope>NUCLEOTIDE SEQUENCE</scope>
</reference>
<proteinExistence type="predicted"/>
<dbReference type="EMBL" id="CAJOBQ010001107">
    <property type="protein sequence ID" value="CAF4456075.1"/>
    <property type="molecule type" value="Genomic_DNA"/>
</dbReference>
<dbReference type="Gene3D" id="1.20.58.480">
    <property type="match status" value="1"/>
</dbReference>
<dbReference type="AlphaFoldDB" id="A0A820SLI3"/>
<dbReference type="Gene3D" id="1.10.287.3810">
    <property type="match status" value="1"/>
</dbReference>
<keyword evidence="2" id="KW-1133">Transmembrane helix</keyword>
<dbReference type="PANTHER" id="PTHR10138:SF0">
    <property type="entry name" value="TRYPTOPHAN 2,3-DIOXYGENASE"/>
    <property type="match status" value="1"/>
</dbReference>
<sequence length="472" mass="54826">MCDFDPTRNKTATTMSCPFMQPTFDDIPNDSSDNDLTGESPIHTTTQNGNGSHDEIVQQPLNYSTYLRTNILLSALKCLSHTNRSDNSTPPVHDEHFFILIHQVFELWFKQILFEIDSVRHIFDQNDDAIPFLFNINLRLKRTATIWNMLIDQLQLLESMTPMEFLEFREFITPASGFQSLQFRIIEMKLGLTDAFRSSYKTNYFIRTMFKGEQANELESAVRELPLLRHVERWLEKIYDNTSFDFNDVFKSAIQNMIEHEKEEKIRNGTDAEAAEGNANTTNEQFKKMTDPNEYRKLLDNNERRISQKAMLSALMISHYHQEPCFQQAYEMLSLLMDIDGLMASWRYKHVVLVQRQIGRKPGTGGTGGFSYLKETISDKYQVFADLFNVSSYLIPQRFLPKFVNNAQTSTTTASSLELQPYSQPPIICKKQSRMPKYQSSSNLNQYYQIGFFFLLFVTGCLFGILFSRFAR</sequence>
<dbReference type="GO" id="GO:0046872">
    <property type="term" value="F:metal ion binding"/>
    <property type="evidence" value="ECO:0007669"/>
    <property type="project" value="InterPro"/>
</dbReference>